<name>A0ACB8WLZ3_9TELE</name>
<accession>A0ACB8WLZ3</accession>
<keyword evidence="2" id="KW-1185">Reference proteome</keyword>
<reference evidence="1" key="1">
    <citation type="submission" date="2022-04" db="EMBL/GenBank/DDBJ databases">
        <title>Jade perch genome.</title>
        <authorList>
            <person name="Chao B."/>
        </authorList>
    </citation>
    <scope>NUCLEOTIDE SEQUENCE</scope>
    <source>
        <strain evidence="1">CB-2022</strain>
    </source>
</reference>
<proteinExistence type="predicted"/>
<gene>
    <name evidence="1" type="ORF">L3Q82_026046</name>
</gene>
<comment type="caution">
    <text evidence="1">The sequence shown here is derived from an EMBL/GenBank/DDBJ whole genome shotgun (WGS) entry which is preliminary data.</text>
</comment>
<dbReference type="EMBL" id="CM041538">
    <property type="protein sequence ID" value="KAI3369080.1"/>
    <property type="molecule type" value="Genomic_DNA"/>
</dbReference>
<feature type="non-terminal residue" evidence="1">
    <location>
        <position position="663"/>
    </location>
</feature>
<evidence type="ECO:0000313" key="2">
    <source>
        <dbReference type="Proteomes" id="UP000831701"/>
    </source>
</evidence>
<evidence type="ECO:0000313" key="1">
    <source>
        <dbReference type="EMBL" id="KAI3369080.1"/>
    </source>
</evidence>
<protein>
    <submittedName>
        <fullName evidence="1">Uncharacterized protein</fullName>
    </submittedName>
</protein>
<dbReference type="Proteomes" id="UP000831701">
    <property type="component" value="Chromosome 8"/>
</dbReference>
<sequence>MRLFRIMMPPKFQLLAVLAFGAAMLLIENQIQKLEESRARLERTIARHQVAEVEQRHSEDAGREASPLAEKDDMVIIYNRVPKTASTSFTNIAYDLCGKNRFHVLHINTTKNNPVMSLQDQVRFVRNVTSWRQMKPGFYHGHVAYLDFSKYGAKGKPMYINVVRDPIERLVSYLLLLLTFWRRLQTRSTTEETRGQKGLYLELISLAHTFDECVSSGGSDCAPEKLWLQIPFFCGHHSECWNAGSRWALEQAKYNLVNEYLLVGVTEELEDFIMILEAALPRFFKGATELYRTGKRSHLRKTTEKKPPTKETITKLQQSDIWKIENEFYEFALEQFQFVRAHAVREKDGELYVLAQSFFYEKIYPKIFITFQSGQLCGRGFLDKHGHDVGRMRLRHYSKALVKVSPDGSENTSIDTKMSELHYEAPWSPFHQGTMVNPGGSSQPPPVGTGSLSWKRCAGCGGKIADRFLLYTMDSYWHSRCLKCSCCQAQLGEIGTSCYTKSGMILCRNDYIRLFGNSGACSACGQSIPASELVMRAQGNVYHLKCFTCSTCRNRLVPGDRFHYINGSLFCEHDRPTALINGHLSSLQTNPLLPDQKVRGSILKTMSKQLLKCFFLWIDRGSPESHSIFNSSLQSCGQTSQYTNDPGPFNGIPSETLENLKLK</sequence>
<organism evidence="1 2">
    <name type="scientific">Scortum barcoo</name>
    <name type="common">barcoo grunter</name>
    <dbReference type="NCBI Taxonomy" id="214431"/>
    <lineage>
        <taxon>Eukaryota</taxon>
        <taxon>Metazoa</taxon>
        <taxon>Chordata</taxon>
        <taxon>Craniata</taxon>
        <taxon>Vertebrata</taxon>
        <taxon>Euteleostomi</taxon>
        <taxon>Actinopterygii</taxon>
        <taxon>Neopterygii</taxon>
        <taxon>Teleostei</taxon>
        <taxon>Neoteleostei</taxon>
        <taxon>Acanthomorphata</taxon>
        <taxon>Eupercaria</taxon>
        <taxon>Centrarchiformes</taxon>
        <taxon>Terapontoidei</taxon>
        <taxon>Terapontidae</taxon>
        <taxon>Scortum</taxon>
    </lineage>
</organism>